<evidence type="ECO:0000256" key="3">
    <source>
        <dbReference type="PIRSR" id="PIRSR000390-2"/>
    </source>
</evidence>
<gene>
    <name evidence="5" type="ORF">GGQ97_001908</name>
</gene>
<dbReference type="Proteomes" id="UP000558192">
    <property type="component" value="Unassembled WGS sequence"/>
</dbReference>
<protein>
    <submittedName>
        <fullName evidence="5">dTDP-4-amino-4,6-dideoxygalactose transaminase</fullName>
        <ecNumber evidence="5">2.6.1.59</ecNumber>
    </submittedName>
</protein>
<keyword evidence="5" id="KW-0032">Aminotransferase</keyword>
<dbReference type="EC" id="2.6.1.59" evidence="5"/>
<dbReference type="EMBL" id="JAATJC010000001">
    <property type="protein sequence ID" value="NJC06115.1"/>
    <property type="molecule type" value="Genomic_DNA"/>
</dbReference>
<keyword evidence="3 4" id="KW-0663">Pyridoxal phosphate</keyword>
<dbReference type="RefSeq" id="WP_209022831.1">
    <property type="nucleotide sequence ID" value="NZ_JAATJC010000001.1"/>
</dbReference>
<comment type="caution">
    <text evidence="5">The sequence shown here is derived from an EMBL/GenBank/DDBJ whole genome shotgun (WGS) entry which is preliminary data.</text>
</comment>
<dbReference type="InterPro" id="IPR015424">
    <property type="entry name" value="PyrdxlP-dep_Trfase"/>
</dbReference>
<accession>A0A7X5Y905</accession>
<dbReference type="GO" id="GO:0030170">
    <property type="term" value="F:pyridoxal phosphate binding"/>
    <property type="evidence" value="ECO:0007669"/>
    <property type="project" value="TreeGrafter"/>
</dbReference>
<sequence length="411" mass="44453">MPQSSSMRLQFNRLPVEEPHAVVAPHDASIPFNRPSIVGRELDNIVQAIRRGQLSGDGHFTAECNAIIARLTGSASALLTHSGTAALEMAAILCDLKPGDEVILPSFTFVSTANAVVLRGATPVFVDIDPVTLNLDPAKVADAVSPRTRAIFAVHYAGFPADMDALAAIADAHGLLLVEDAAQALGSTYKGRPAGSLGDMGAFSFHETKNILSGEGGALTLNAPQLADRARIIREKGTNRSQFIDGLVDKYTWVDLGSSYLPGELIAAFLHGQLEHVGEITRRRRRLFDRYLEGLAALPERYGIGLPRWNPAVRGNGHMFYLLLRNAAQRSAFIAAMREAGVGTPFHYVPLHSSPGGQHFGRTAGEMEHTDRTAERLVRLPMFFDLEDGIERVIDTCLQVVTRLDGSRASC</sequence>
<proteinExistence type="inferred from homology"/>
<dbReference type="Pfam" id="PF01041">
    <property type="entry name" value="DegT_DnrJ_EryC1"/>
    <property type="match status" value="1"/>
</dbReference>
<organism evidence="5 6">
    <name type="scientific">Sphingomonas kaistensis</name>
    <dbReference type="NCBI Taxonomy" id="298708"/>
    <lineage>
        <taxon>Bacteria</taxon>
        <taxon>Pseudomonadati</taxon>
        <taxon>Pseudomonadota</taxon>
        <taxon>Alphaproteobacteria</taxon>
        <taxon>Sphingomonadales</taxon>
        <taxon>Sphingomonadaceae</taxon>
        <taxon>Sphingomonas</taxon>
    </lineage>
</organism>
<feature type="active site" description="Proton acceptor" evidence="2">
    <location>
        <position position="209"/>
    </location>
</feature>
<evidence type="ECO:0000256" key="2">
    <source>
        <dbReference type="PIRSR" id="PIRSR000390-1"/>
    </source>
</evidence>
<dbReference type="InterPro" id="IPR000653">
    <property type="entry name" value="DegT/StrS_aminotransferase"/>
</dbReference>
<dbReference type="InterPro" id="IPR012749">
    <property type="entry name" value="WecE-like"/>
</dbReference>
<keyword evidence="6" id="KW-1185">Reference proteome</keyword>
<dbReference type="PANTHER" id="PTHR30244:SF34">
    <property type="entry name" value="DTDP-4-AMINO-4,6-DIDEOXYGALACTOSE TRANSAMINASE"/>
    <property type="match status" value="1"/>
</dbReference>
<name>A0A7X5Y905_9SPHN</name>
<dbReference type="PIRSF" id="PIRSF000390">
    <property type="entry name" value="PLP_StrS"/>
    <property type="match status" value="1"/>
</dbReference>
<evidence type="ECO:0000256" key="1">
    <source>
        <dbReference type="ARBA" id="ARBA00037999"/>
    </source>
</evidence>
<dbReference type="PANTHER" id="PTHR30244">
    <property type="entry name" value="TRANSAMINASE"/>
    <property type="match status" value="1"/>
</dbReference>
<dbReference type="GO" id="GO:0019180">
    <property type="term" value="F:dTDP-4-amino-4,6-dideoxygalactose transaminase activity"/>
    <property type="evidence" value="ECO:0007669"/>
    <property type="project" value="UniProtKB-EC"/>
</dbReference>
<dbReference type="NCBIfam" id="TIGR02379">
    <property type="entry name" value="ECA_wecE"/>
    <property type="match status" value="1"/>
</dbReference>
<dbReference type="InterPro" id="IPR015422">
    <property type="entry name" value="PyrdxlP-dep_Trfase_small"/>
</dbReference>
<dbReference type="AlphaFoldDB" id="A0A7X5Y905"/>
<feature type="modified residue" description="N6-(pyridoxal phosphate)lysine" evidence="3">
    <location>
        <position position="209"/>
    </location>
</feature>
<dbReference type="NCBIfam" id="NF008687">
    <property type="entry name" value="PRK11706.1"/>
    <property type="match status" value="1"/>
</dbReference>
<evidence type="ECO:0000313" key="5">
    <source>
        <dbReference type="EMBL" id="NJC06115.1"/>
    </source>
</evidence>
<evidence type="ECO:0000313" key="6">
    <source>
        <dbReference type="Proteomes" id="UP000558192"/>
    </source>
</evidence>
<keyword evidence="5" id="KW-0808">Transferase</keyword>
<dbReference type="Gene3D" id="3.90.1150.10">
    <property type="entry name" value="Aspartate Aminotransferase, domain 1"/>
    <property type="match status" value="1"/>
</dbReference>
<dbReference type="CDD" id="cd00616">
    <property type="entry name" value="AHBA_syn"/>
    <property type="match status" value="1"/>
</dbReference>
<dbReference type="Gene3D" id="3.40.640.10">
    <property type="entry name" value="Type I PLP-dependent aspartate aminotransferase-like (Major domain)"/>
    <property type="match status" value="1"/>
</dbReference>
<dbReference type="GO" id="GO:0000271">
    <property type="term" value="P:polysaccharide biosynthetic process"/>
    <property type="evidence" value="ECO:0007669"/>
    <property type="project" value="TreeGrafter"/>
</dbReference>
<reference evidence="5 6" key="1">
    <citation type="submission" date="2020-03" db="EMBL/GenBank/DDBJ databases">
        <title>Genomic Encyclopedia of Type Strains, Phase IV (KMG-IV): sequencing the most valuable type-strain genomes for metagenomic binning, comparative biology and taxonomic classification.</title>
        <authorList>
            <person name="Goeker M."/>
        </authorList>
    </citation>
    <scope>NUCLEOTIDE SEQUENCE [LARGE SCALE GENOMIC DNA]</scope>
    <source>
        <strain evidence="5 6">DSM 16846</strain>
    </source>
</reference>
<evidence type="ECO:0000256" key="4">
    <source>
        <dbReference type="RuleBase" id="RU004508"/>
    </source>
</evidence>
<dbReference type="SUPFAM" id="SSF53383">
    <property type="entry name" value="PLP-dependent transferases"/>
    <property type="match status" value="1"/>
</dbReference>
<dbReference type="InterPro" id="IPR015421">
    <property type="entry name" value="PyrdxlP-dep_Trfase_major"/>
</dbReference>
<comment type="similarity">
    <text evidence="1 4">Belongs to the DegT/DnrJ/EryC1 family.</text>
</comment>